<evidence type="ECO:0000256" key="2">
    <source>
        <dbReference type="ARBA" id="ARBA00005466"/>
    </source>
</evidence>
<keyword evidence="4" id="KW-0274">FAD</keyword>
<evidence type="ECO:0000256" key="3">
    <source>
        <dbReference type="ARBA" id="ARBA00022630"/>
    </source>
</evidence>
<dbReference type="SUPFAM" id="SSF56176">
    <property type="entry name" value="FAD-binding/transporter-associated domain-like"/>
    <property type="match status" value="1"/>
</dbReference>
<comment type="cofactor">
    <cofactor evidence="1">
        <name>FAD</name>
        <dbReference type="ChEBI" id="CHEBI:57692"/>
    </cofactor>
</comment>
<dbReference type="InterPro" id="IPR012951">
    <property type="entry name" value="BBE"/>
</dbReference>
<name>A0AAD5S9E5_9FUNG</name>
<evidence type="ECO:0000256" key="4">
    <source>
        <dbReference type="ARBA" id="ARBA00022827"/>
    </source>
</evidence>
<dbReference type="InterPro" id="IPR016169">
    <property type="entry name" value="FAD-bd_PCMH_sub2"/>
</dbReference>
<dbReference type="GO" id="GO:0016491">
    <property type="term" value="F:oxidoreductase activity"/>
    <property type="evidence" value="ECO:0007669"/>
    <property type="project" value="UniProtKB-KW"/>
</dbReference>
<evidence type="ECO:0000313" key="7">
    <source>
        <dbReference type="EMBL" id="KAJ3048152.1"/>
    </source>
</evidence>
<dbReference type="InterPro" id="IPR016166">
    <property type="entry name" value="FAD-bd_PCMH"/>
</dbReference>
<dbReference type="InterPro" id="IPR036318">
    <property type="entry name" value="FAD-bd_PCMH-like_sf"/>
</dbReference>
<evidence type="ECO:0000256" key="1">
    <source>
        <dbReference type="ARBA" id="ARBA00001974"/>
    </source>
</evidence>
<accession>A0AAD5S9E5</accession>
<proteinExistence type="inferred from homology"/>
<evidence type="ECO:0000259" key="6">
    <source>
        <dbReference type="PROSITE" id="PS51387"/>
    </source>
</evidence>
<keyword evidence="8" id="KW-1185">Reference proteome</keyword>
<comment type="caution">
    <text evidence="7">The sequence shown here is derived from an EMBL/GenBank/DDBJ whole genome shotgun (WGS) entry which is preliminary data.</text>
</comment>
<dbReference type="GO" id="GO:0071949">
    <property type="term" value="F:FAD binding"/>
    <property type="evidence" value="ECO:0007669"/>
    <property type="project" value="InterPro"/>
</dbReference>
<dbReference type="InterPro" id="IPR050416">
    <property type="entry name" value="FAD-linked_Oxidoreductase"/>
</dbReference>
<sequence>MKSIVFDNEFVAAGCKNGKGLEGSPSEVVTVGAGSRWGEVYEATNARGKLVVGGFAATVGASGGYVLGGGHSALSPQLGLAVDNVLQFTVVTPTGNLITASSCQNSDIFWALRGGGGGFGVVLSTTHKLHNDREATLVNVTAIATTPEAHKEYINRWIALMPNLQNHKASGYFYQVDTLLIVPMLLIPTQNTTLVTTLLQSVLAGSVPGVIVQFNILVSSPSTLPLYYQLATSIDGPEGGGSVLLSSRLMPTKLFKTKPTKITETFLSLAPSSSLGTTVIWHLVAPPPTLPAYTSSTPSVNTIWRKTLLHVVLSQSFPASVSDEQYNLVKQSVANATEALKRLAPDGGAYINESDAFEKGWIESKYGSSYRRLKEIKRRVDPEEVFICRQCVGWEGWDDEGVCRV</sequence>
<dbReference type="Proteomes" id="UP001212841">
    <property type="component" value="Unassembled WGS sequence"/>
</dbReference>
<comment type="similarity">
    <text evidence="2">Belongs to the oxygen-dependent FAD-linked oxidoreductase family.</text>
</comment>
<reference evidence="7" key="1">
    <citation type="submission" date="2020-05" db="EMBL/GenBank/DDBJ databases">
        <title>Phylogenomic resolution of chytrid fungi.</title>
        <authorList>
            <person name="Stajich J.E."/>
            <person name="Amses K."/>
            <person name="Simmons R."/>
            <person name="Seto K."/>
            <person name="Myers J."/>
            <person name="Bonds A."/>
            <person name="Quandt C.A."/>
            <person name="Barry K."/>
            <person name="Liu P."/>
            <person name="Grigoriev I."/>
            <person name="Longcore J.E."/>
            <person name="James T.Y."/>
        </authorList>
    </citation>
    <scope>NUCLEOTIDE SEQUENCE</scope>
    <source>
        <strain evidence="7">JEL0318</strain>
    </source>
</reference>
<dbReference type="PANTHER" id="PTHR42973">
    <property type="entry name" value="BINDING OXIDOREDUCTASE, PUTATIVE (AFU_ORTHOLOGUE AFUA_1G17690)-RELATED"/>
    <property type="match status" value="1"/>
</dbReference>
<dbReference type="AlphaFoldDB" id="A0AAD5S9E5"/>
<dbReference type="Gene3D" id="3.30.465.10">
    <property type="match status" value="2"/>
</dbReference>
<feature type="domain" description="FAD-binding PCMH-type" evidence="6">
    <location>
        <begin position="1"/>
        <end position="132"/>
    </location>
</feature>
<gene>
    <name evidence="7" type="ORF">HK097_010820</name>
</gene>
<evidence type="ECO:0000313" key="8">
    <source>
        <dbReference type="Proteomes" id="UP001212841"/>
    </source>
</evidence>
<dbReference type="InterPro" id="IPR006094">
    <property type="entry name" value="Oxid_FAD_bind_N"/>
</dbReference>
<dbReference type="PROSITE" id="PS51387">
    <property type="entry name" value="FAD_PCMH"/>
    <property type="match status" value="1"/>
</dbReference>
<organism evidence="7 8">
    <name type="scientific">Rhizophlyctis rosea</name>
    <dbReference type="NCBI Taxonomy" id="64517"/>
    <lineage>
        <taxon>Eukaryota</taxon>
        <taxon>Fungi</taxon>
        <taxon>Fungi incertae sedis</taxon>
        <taxon>Chytridiomycota</taxon>
        <taxon>Chytridiomycota incertae sedis</taxon>
        <taxon>Chytridiomycetes</taxon>
        <taxon>Rhizophlyctidales</taxon>
        <taxon>Rhizophlyctidaceae</taxon>
        <taxon>Rhizophlyctis</taxon>
    </lineage>
</organism>
<dbReference type="EMBL" id="JADGJD010000838">
    <property type="protein sequence ID" value="KAJ3048152.1"/>
    <property type="molecule type" value="Genomic_DNA"/>
</dbReference>
<keyword evidence="5" id="KW-0560">Oxidoreductase</keyword>
<evidence type="ECO:0000256" key="5">
    <source>
        <dbReference type="ARBA" id="ARBA00023002"/>
    </source>
</evidence>
<dbReference type="PANTHER" id="PTHR42973:SF39">
    <property type="entry name" value="FAD-BINDING PCMH-TYPE DOMAIN-CONTAINING PROTEIN"/>
    <property type="match status" value="1"/>
</dbReference>
<dbReference type="Pfam" id="PF01565">
    <property type="entry name" value="FAD_binding_4"/>
    <property type="match status" value="1"/>
</dbReference>
<protein>
    <recommendedName>
        <fullName evidence="6">FAD-binding PCMH-type domain-containing protein</fullName>
    </recommendedName>
</protein>
<dbReference type="Pfam" id="PF08031">
    <property type="entry name" value="BBE"/>
    <property type="match status" value="1"/>
</dbReference>
<keyword evidence="3" id="KW-0285">Flavoprotein</keyword>